<keyword evidence="2 4" id="KW-0378">Hydrolase</keyword>
<evidence type="ECO:0000259" key="3">
    <source>
        <dbReference type="Pfam" id="PF00561"/>
    </source>
</evidence>
<dbReference type="Pfam" id="PF00561">
    <property type="entry name" value="Abhydrolase_1"/>
    <property type="match status" value="1"/>
</dbReference>
<feature type="domain" description="AB hydrolase-1" evidence="3">
    <location>
        <begin position="68"/>
        <end position="432"/>
    </location>
</feature>
<evidence type="ECO:0000256" key="2">
    <source>
        <dbReference type="ARBA" id="ARBA00022801"/>
    </source>
</evidence>
<dbReference type="PANTHER" id="PTHR43798:SF27">
    <property type="entry name" value="HYDROLASE ALPHA_BETA HYDROLASE FOLD FAMILY"/>
    <property type="match status" value="1"/>
</dbReference>
<dbReference type="InterPro" id="IPR000073">
    <property type="entry name" value="AB_hydrolase_1"/>
</dbReference>
<sequence length="475" mass="52246">MMTSAEQTSSISSQSNLSIENCHVDGIKEQIKCGTLTVPENYQLPAGQQIDLHFTVLPAIDNSNNKIPLMFLAGGPGQAATELAAMLRNRFYEVRKTHDIILVDQRGTGQSSQLKCDDEAFTAQSVYESLTFDFEVSEVQDCIADFTQDLSQYNSENAIRDFDAVRGALGHDKINVYGGSYGTRAALIYMRMFPESLNSVVLDSVAPLDMRIGLFGQSGARSYELLLSNCQAEESCQKAFPNLDQDYQKVFAELVAKPVELSIPHPRLGTATKLIIDADKFVSTIQQQLYSLTGRSMMPLVINQAAQGNFMPFVGVLAQADEKQPRGSVYTNLLMNIACNEDFPLIAEQDWQADASNQFARNISHRGVRLVCPLWPKYRPEASFYEPVNSDIPTLILSGNLDPVTPPENGERADQMLANSRHIVAEHLSHIVAVNDCGVGLVAKFIDELDLEGLDASCLAELPAETFMTSLNGNT</sequence>
<dbReference type="GO" id="GO:0006508">
    <property type="term" value="P:proteolysis"/>
    <property type="evidence" value="ECO:0007669"/>
    <property type="project" value="InterPro"/>
</dbReference>
<dbReference type="InterPro" id="IPR029058">
    <property type="entry name" value="AB_hydrolase_fold"/>
</dbReference>
<evidence type="ECO:0000256" key="1">
    <source>
        <dbReference type="ARBA" id="ARBA00010088"/>
    </source>
</evidence>
<dbReference type="SUPFAM" id="SSF53474">
    <property type="entry name" value="alpha/beta-Hydrolases"/>
    <property type="match status" value="1"/>
</dbReference>
<dbReference type="GO" id="GO:0008233">
    <property type="term" value="F:peptidase activity"/>
    <property type="evidence" value="ECO:0007669"/>
    <property type="project" value="InterPro"/>
</dbReference>
<proteinExistence type="inferred from homology"/>
<comment type="similarity">
    <text evidence="1">Belongs to the peptidase S33 family.</text>
</comment>
<evidence type="ECO:0000313" key="5">
    <source>
        <dbReference type="Proteomes" id="UP000256899"/>
    </source>
</evidence>
<dbReference type="GO" id="GO:0016020">
    <property type="term" value="C:membrane"/>
    <property type="evidence" value="ECO:0007669"/>
    <property type="project" value="TreeGrafter"/>
</dbReference>
<name>A0A3E0U9W8_9GAMM</name>
<accession>A0A3E0U9W8</accession>
<dbReference type="InterPro" id="IPR050266">
    <property type="entry name" value="AB_hydrolase_sf"/>
</dbReference>
<gene>
    <name evidence="4" type="ORF">DXX94_06360</name>
</gene>
<reference evidence="5" key="1">
    <citation type="submission" date="2018-08" db="EMBL/GenBank/DDBJ databases">
        <title>Thalassotalea euphylliae genome.</title>
        <authorList>
            <person name="Summers S."/>
            <person name="Rice S.A."/>
            <person name="Freckelton M.L."/>
            <person name="Nedved B.T."/>
            <person name="Hadfield M.G."/>
        </authorList>
    </citation>
    <scope>NUCLEOTIDE SEQUENCE [LARGE SCALE GENOMIC DNA]</scope>
    <source>
        <strain evidence="5">H3</strain>
    </source>
</reference>
<dbReference type="InterPro" id="IPR002410">
    <property type="entry name" value="Peptidase_S33"/>
</dbReference>
<dbReference type="PANTHER" id="PTHR43798">
    <property type="entry name" value="MONOACYLGLYCEROL LIPASE"/>
    <property type="match status" value="1"/>
</dbReference>
<dbReference type="PRINTS" id="PR00793">
    <property type="entry name" value="PROAMNOPTASE"/>
</dbReference>
<comment type="caution">
    <text evidence="4">The sequence shown here is derived from an EMBL/GenBank/DDBJ whole genome shotgun (WGS) entry which is preliminary data.</text>
</comment>
<organism evidence="4 5">
    <name type="scientific">Thalassotalea euphylliae</name>
    <dbReference type="NCBI Taxonomy" id="1655234"/>
    <lineage>
        <taxon>Bacteria</taxon>
        <taxon>Pseudomonadati</taxon>
        <taxon>Pseudomonadota</taxon>
        <taxon>Gammaproteobacteria</taxon>
        <taxon>Alteromonadales</taxon>
        <taxon>Colwelliaceae</taxon>
        <taxon>Thalassotalea</taxon>
    </lineage>
</organism>
<keyword evidence="5" id="KW-1185">Reference proteome</keyword>
<dbReference type="Proteomes" id="UP000256899">
    <property type="component" value="Unassembled WGS sequence"/>
</dbReference>
<dbReference type="Gene3D" id="3.40.50.1820">
    <property type="entry name" value="alpha/beta hydrolase"/>
    <property type="match status" value="1"/>
</dbReference>
<evidence type="ECO:0000313" key="4">
    <source>
        <dbReference type="EMBL" id="REL32632.1"/>
    </source>
</evidence>
<dbReference type="EMBL" id="QUOT01000001">
    <property type="protein sequence ID" value="REL32632.1"/>
    <property type="molecule type" value="Genomic_DNA"/>
</dbReference>
<dbReference type="AlphaFoldDB" id="A0A3E0U9W8"/>
<protein>
    <submittedName>
        <fullName evidence="4">Alpha/beta fold hydrolase</fullName>
    </submittedName>
</protein>